<evidence type="ECO:0000313" key="2">
    <source>
        <dbReference type="EMBL" id="AFC43056.1"/>
    </source>
</evidence>
<sequence>MCSAALRSDSRRGRRPASPPGRTIATTRSPQLGRQRPVGSVSECRRWPAHGCDGDHFEGYLGRDASVPRQFKPRRTKFCASGR</sequence>
<dbReference type="Proteomes" id="UP000008004">
    <property type="component" value="Chromosome"/>
</dbReference>
<protein>
    <submittedName>
        <fullName evidence="2">Uncharacterized protein</fullName>
    </submittedName>
</protein>
<reference evidence="2 3" key="1">
    <citation type="journal article" date="2012" name="J. Bacteriol.">
        <title>Complete genome sequence of Mycobacterium intracellulare strain ATCC 13950T.</title>
        <authorList>
            <person name="Kim B.J."/>
            <person name="Choi B.S."/>
            <person name="Lim J.S."/>
            <person name="Choi I.Y."/>
            <person name="Lee J.H."/>
            <person name="Chun J."/>
            <person name="Kook Y.H."/>
            <person name="Kim B.J."/>
        </authorList>
    </citation>
    <scope>NUCLEOTIDE SEQUENCE [LARGE SCALE GENOMIC DNA]</scope>
    <source>
        <strain evidence="3">ATCC 13950 / DSM 43223 / JCM 6384 / NCTC 13025 / 3600</strain>
    </source>
</reference>
<dbReference type="PATRIC" id="fig|487521.10.peg.1848"/>
<dbReference type="AlphaFoldDB" id="H8IQE4"/>
<accession>H8IQE4</accession>
<name>H8IQE4_MYCIA</name>
<dbReference type="HOGENOM" id="CLU_2538935_0_0_11"/>
<organism evidence="2 3">
    <name type="scientific">Mycobacterium intracellulare (strain ATCC 13950 / DSM 43223 / JCM 6384 / NCTC 13025 / 3600)</name>
    <dbReference type="NCBI Taxonomy" id="487521"/>
    <lineage>
        <taxon>Bacteria</taxon>
        <taxon>Bacillati</taxon>
        <taxon>Actinomycetota</taxon>
        <taxon>Actinomycetes</taxon>
        <taxon>Mycobacteriales</taxon>
        <taxon>Mycobacteriaceae</taxon>
        <taxon>Mycobacterium</taxon>
        <taxon>Mycobacterium avium complex (MAC)</taxon>
    </lineage>
</organism>
<evidence type="ECO:0000313" key="3">
    <source>
        <dbReference type="Proteomes" id="UP000008004"/>
    </source>
</evidence>
<gene>
    <name evidence="2" type="ordered locus">OCU_18370</name>
</gene>
<proteinExistence type="predicted"/>
<dbReference type="EMBL" id="CP003322">
    <property type="protein sequence ID" value="AFC43056.1"/>
    <property type="molecule type" value="Genomic_DNA"/>
</dbReference>
<feature type="region of interest" description="Disordered" evidence="1">
    <location>
        <begin position="1"/>
        <end position="42"/>
    </location>
</feature>
<dbReference type="KEGG" id="mia:OCU_18370"/>
<evidence type="ECO:0000256" key="1">
    <source>
        <dbReference type="SAM" id="MobiDB-lite"/>
    </source>
</evidence>